<evidence type="ECO:0000256" key="13">
    <source>
        <dbReference type="ARBA" id="ARBA00023146"/>
    </source>
</evidence>
<evidence type="ECO:0000256" key="6">
    <source>
        <dbReference type="ARBA" id="ARBA00022598"/>
    </source>
</evidence>
<dbReference type="SUPFAM" id="SSF50249">
    <property type="entry name" value="Nucleic acid-binding proteins"/>
    <property type="match status" value="1"/>
</dbReference>
<comment type="similarity">
    <text evidence="2 15">Belongs to the phenylalanyl-tRNA synthetase beta subunit family. Type 1 subfamily.</text>
</comment>
<gene>
    <name evidence="15 20" type="primary">pheT</name>
    <name evidence="20" type="ORF">ABRP34_22150</name>
</gene>
<dbReference type="InterPro" id="IPR002547">
    <property type="entry name" value="tRNA-bd_dom"/>
</dbReference>
<dbReference type="InterPro" id="IPR009061">
    <property type="entry name" value="DNA-bd_dom_put_sf"/>
</dbReference>
<dbReference type="Gene3D" id="2.40.50.140">
    <property type="entry name" value="Nucleic acid-binding proteins"/>
    <property type="match status" value="1"/>
</dbReference>
<organism evidence="20">
    <name type="scientific">Arthrobacter sp. K5</name>
    <dbReference type="NCBI Taxonomy" id="2839623"/>
    <lineage>
        <taxon>Bacteria</taxon>
        <taxon>Bacillati</taxon>
        <taxon>Actinomycetota</taxon>
        <taxon>Actinomycetes</taxon>
        <taxon>Micrococcales</taxon>
        <taxon>Micrococcaceae</taxon>
        <taxon>Arthrobacter</taxon>
    </lineage>
</organism>
<evidence type="ECO:0000256" key="14">
    <source>
        <dbReference type="ARBA" id="ARBA00049255"/>
    </source>
</evidence>
<feature type="domain" description="B5" evidence="19">
    <location>
        <begin position="428"/>
        <end position="503"/>
    </location>
</feature>
<evidence type="ECO:0000256" key="12">
    <source>
        <dbReference type="ARBA" id="ARBA00022917"/>
    </source>
</evidence>
<keyword evidence="9 15" id="KW-0067">ATP-binding</keyword>
<dbReference type="InterPro" id="IPR005146">
    <property type="entry name" value="B3/B4_tRNA-bd"/>
</dbReference>
<dbReference type="PROSITE" id="PS51483">
    <property type="entry name" value="B5"/>
    <property type="match status" value="1"/>
</dbReference>
<evidence type="ECO:0000313" key="20">
    <source>
        <dbReference type="EMBL" id="XCH11442.1"/>
    </source>
</evidence>
<keyword evidence="5 16" id="KW-0820">tRNA-binding</keyword>
<comment type="subcellular location">
    <subcellularLocation>
        <location evidence="1 15">Cytoplasm</location>
    </subcellularLocation>
</comment>
<dbReference type="SUPFAM" id="SSF46955">
    <property type="entry name" value="Putative DNA-binding domain"/>
    <property type="match status" value="1"/>
</dbReference>
<keyword evidence="4 15" id="KW-0963">Cytoplasm</keyword>
<evidence type="ECO:0000256" key="7">
    <source>
        <dbReference type="ARBA" id="ARBA00022723"/>
    </source>
</evidence>
<dbReference type="GO" id="GO:0005524">
    <property type="term" value="F:ATP binding"/>
    <property type="evidence" value="ECO:0007669"/>
    <property type="project" value="UniProtKB-UniRule"/>
</dbReference>
<dbReference type="FunFam" id="3.30.70.380:FF:000001">
    <property type="entry name" value="Phenylalanine--tRNA ligase beta subunit"/>
    <property type="match status" value="1"/>
</dbReference>
<dbReference type="GO" id="GO:0000287">
    <property type="term" value="F:magnesium ion binding"/>
    <property type="evidence" value="ECO:0007669"/>
    <property type="project" value="UniProtKB-UniRule"/>
</dbReference>
<evidence type="ECO:0000256" key="2">
    <source>
        <dbReference type="ARBA" id="ARBA00008653"/>
    </source>
</evidence>
<dbReference type="Pfam" id="PF03484">
    <property type="entry name" value="B5"/>
    <property type="match status" value="1"/>
</dbReference>
<evidence type="ECO:0000256" key="8">
    <source>
        <dbReference type="ARBA" id="ARBA00022741"/>
    </source>
</evidence>
<evidence type="ECO:0000256" key="5">
    <source>
        <dbReference type="ARBA" id="ARBA00022555"/>
    </source>
</evidence>
<proteinExistence type="inferred from homology"/>
<dbReference type="EC" id="6.1.1.20" evidence="15"/>
<keyword evidence="13 15" id="KW-0030">Aminoacyl-tRNA synthetase</keyword>
<dbReference type="InterPro" id="IPR004532">
    <property type="entry name" value="Phe-tRNA-ligase_IIc_bsu_bact"/>
</dbReference>
<comment type="catalytic activity">
    <reaction evidence="14 15">
        <text>tRNA(Phe) + L-phenylalanine + ATP = L-phenylalanyl-tRNA(Phe) + AMP + diphosphate + H(+)</text>
        <dbReference type="Rhea" id="RHEA:19413"/>
        <dbReference type="Rhea" id="RHEA-COMP:9668"/>
        <dbReference type="Rhea" id="RHEA-COMP:9699"/>
        <dbReference type="ChEBI" id="CHEBI:15378"/>
        <dbReference type="ChEBI" id="CHEBI:30616"/>
        <dbReference type="ChEBI" id="CHEBI:33019"/>
        <dbReference type="ChEBI" id="CHEBI:58095"/>
        <dbReference type="ChEBI" id="CHEBI:78442"/>
        <dbReference type="ChEBI" id="CHEBI:78531"/>
        <dbReference type="ChEBI" id="CHEBI:456215"/>
        <dbReference type="EC" id="6.1.1.20"/>
    </reaction>
</comment>
<dbReference type="SUPFAM" id="SSF56037">
    <property type="entry name" value="PheT/TilS domain"/>
    <property type="match status" value="1"/>
</dbReference>
<feature type="binding site" evidence="15">
    <location>
        <position position="491"/>
    </location>
    <ligand>
        <name>Mg(2+)</name>
        <dbReference type="ChEBI" id="CHEBI:18420"/>
        <note>shared with alpha subunit</note>
    </ligand>
</feature>
<dbReference type="PANTHER" id="PTHR10947:SF0">
    <property type="entry name" value="PHENYLALANINE--TRNA LIGASE BETA SUBUNIT"/>
    <property type="match status" value="1"/>
</dbReference>
<feature type="binding site" evidence="15">
    <location>
        <position position="490"/>
    </location>
    <ligand>
        <name>Mg(2+)</name>
        <dbReference type="ChEBI" id="CHEBI:18420"/>
        <note>shared with alpha subunit</note>
    </ligand>
</feature>
<keyword evidence="6 15" id="KW-0436">Ligase</keyword>
<comment type="subunit">
    <text evidence="3 15">Tetramer of two alpha and two beta subunits.</text>
</comment>
<dbReference type="PANTHER" id="PTHR10947">
    <property type="entry name" value="PHENYLALANYL-TRNA SYNTHETASE BETA CHAIN AND LEUCINE-RICH REPEAT-CONTAINING PROTEIN 47"/>
    <property type="match status" value="1"/>
</dbReference>
<dbReference type="InterPro" id="IPR005147">
    <property type="entry name" value="tRNA_synthase_B5-dom"/>
</dbReference>
<dbReference type="EMBL" id="CP159279">
    <property type="protein sequence ID" value="XCH11442.1"/>
    <property type="molecule type" value="Genomic_DNA"/>
</dbReference>
<evidence type="ECO:0000259" key="19">
    <source>
        <dbReference type="PROSITE" id="PS51483"/>
    </source>
</evidence>
<dbReference type="SMART" id="SM00874">
    <property type="entry name" value="B5"/>
    <property type="match status" value="1"/>
</dbReference>
<keyword evidence="11 16" id="KW-0694">RNA-binding</keyword>
<evidence type="ECO:0000259" key="17">
    <source>
        <dbReference type="PROSITE" id="PS50886"/>
    </source>
</evidence>
<dbReference type="RefSeq" id="WP_353711792.1">
    <property type="nucleotide sequence ID" value="NZ_CP159279.1"/>
</dbReference>
<evidence type="ECO:0000256" key="15">
    <source>
        <dbReference type="HAMAP-Rule" id="MF_00283"/>
    </source>
</evidence>
<feature type="domain" description="TRNA-binding" evidence="17">
    <location>
        <begin position="42"/>
        <end position="170"/>
    </location>
</feature>
<keyword evidence="8 15" id="KW-0547">Nucleotide-binding</keyword>
<dbReference type="InterPro" id="IPR036690">
    <property type="entry name" value="Fdx_antiC-bd_sf"/>
</dbReference>
<dbReference type="GO" id="GO:0009328">
    <property type="term" value="C:phenylalanine-tRNA ligase complex"/>
    <property type="evidence" value="ECO:0007669"/>
    <property type="project" value="TreeGrafter"/>
</dbReference>
<dbReference type="SUPFAM" id="SSF55681">
    <property type="entry name" value="Class II aaRS and biotin synthetases"/>
    <property type="match status" value="1"/>
</dbReference>
<dbReference type="InterPro" id="IPR033714">
    <property type="entry name" value="tRNA_bind_bactPheRS"/>
</dbReference>
<feature type="domain" description="FDX-ACB" evidence="18">
    <location>
        <begin position="754"/>
        <end position="847"/>
    </location>
</feature>
<evidence type="ECO:0000256" key="16">
    <source>
        <dbReference type="PROSITE-ProRule" id="PRU00209"/>
    </source>
</evidence>
<protein>
    <recommendedName>
        <fullName evidence="15">Phenylalanine--tRNA ligase beta subunit</fullName>
        <ecNumber evidence="15">6.1.1.20</ecNumber>
    </recommendedName>
    <alternativeName>
        <fullName evidence="15">Phenylalanyl-tRNA synthetase beta subunit</fullName>
        <shortName evidence="15">PheRS</shortName>
    </alternativeName>
</protein>
<dbReference type="InterPro" id="IPR020825">
    <property type="entry name" value="Phe-tRNA_synthase-like_B3/B4"/>
</dbReference>
<dbReference type="GO" id="GO:0000049">
    <property type="term" value="F:tRNA binding"/>
    <property type="evidence" value="ECO:0007669"/>
    <property type="project" value="UniProtKB-UniRule"/>
</dbReference>
<evidence type="ECO:0000256" key="10">
    <source>
        <dbReference type="ARBA" id="ARBA00022842"/>
    </source>
</evidence>
<dbReference type="SMART" id="SM00896">
    <property type="entry name" value="FDX-ACB"/>
    <property type="match status" value="1"/>
</dbReference>
<evidence type="ECO:0000259" key="18">
    <source>
        <dbReference type="PROSITE" id="PS51447"/>
    </source>
</evidence>
<evidence type="ECO:0000256" key="1">
    <source>
        <dbReference type="ARBA" id="ARBA00004496"/>
    </source>
</evidence>
<dbReference type="HAMAP" id="MF_00283">
    <property type="entry name" value="Phe_tRNA_synth_beta1"/>
    <property type="match status" value="1"/>
</dbReference>
<dbReference type="InterPro" id="IPR012340">
    <property type="entry name" value="NA-bd_OB-fold"/>
</dbReference>
<dbReference type="CDD" id="cd00769">
    <property type="entry name" value="PheRS_beta_core"/>
    <property type="match status" value="1"/>
</dbReference>
<dbReference type="Pfam" id="PF03147">
    <property type="entry name" value="FDX-ACB"/>
    <property type="match status" value="1"/>
</dbReference>
<accession>A0AAU8EPV3</accession>
<evidence type="ECO:0000256" key="3">
    <source>
        <dbReference type="ARBA" id="ARBA00011209"/>
    </source>
</evidence>
<name>A0AAU8EPV3_9MICC</name>
<dbReference type="InterPro" id="IPR041616">
    <property type="entry name" value="PheRS_beta_core"/>
</dbReference>
<dbReference type="InterPro" id="IPR045060">
    <property type="entry name" value="Phe-tRNA-ligase_IIc_bsu"/>
</dbReference>
<evidence type="ECO:0000256" key="9">
    <source>
        <dbReference type="ARBA" id="ARBA00022840"/>
    </source>
</evidence>
<sequence>MRIPLSWLREFAQIPAGATAEDVMADLVKVGFEEEAVHRPTDALRGPVVVGQVLSLVKEPQSNGKTINWCQVRVVPEGQEQALTGKGIDPSGVQGIVCGAHNFVEGDKVVVTLPGAVLPGDFHISARKTYGHMSAGMIASVRELGIGEDHDGILVLSRIGLDPEIGADAMELLGLYDQAAEINVTPDRGYAFSIRGVAREYAHATGTEFTDPASKVNAPAVLSGGYGVKINDDAPIYGKPGCDRFVARTVRGVDATGPTPPWMSSRLRLAGIRSISLPVDISNYVMLELGQPLHFYDQDKLSGDIVVRRAVAGEKLTTLDGKERSLDPEDLLITDASGPIGVAGVMGGASTEVSDATTAVLIEAAHFEEVSIARSRRRHKLPSEASKRFERGVDWQVANIAAQRAVDLLVELAGGTADEAGTDVGTASDPVTIVLPAEFPAARIGIDFTEDQIVTSLEDLGAVLEKTGAGWTVTAPSWRNDLETKEDLSEEVARLVGYDQIPATLPVAPPGRGLTRVQQQRRRLVQALADAGLTEVLAYPFVSKAANDTFGVAEEGAPRTAVKLANPISEEHGYLRTSVLPGLLEIAKRNHSRGFRDLAVFEAGMVFLPGDTLGTLSIPPLGVKPSDEVLDALYDGVPDQPLHIAAVLTGHDSPAAAGHAPRLWDWADALDIARLAGDVLGVELVVTQGRHQAFHPGRAAQLSLRSGEVVGYAGELHPKLLAAHDMPARSAALELNADALFEAAADVVVARHISTFPVATQDVALVVPQDVPADDVLAALREGAGELLEDVALFDVYAGKGIEEGKKSLAFGLRFRATDRTLTADEASEARERAVATAAERFGAVQR</sequence>
<dbReference type="CDD" id="cd02796">
    <property type="entry name" value="tRNA_bind_bactPheRS"/>
    <property type="match status" value="1"/>
</dbReference>
<dbReference type="Gene3D" id="3.30.70.380">
    <property type="entry name" value="Ferrodoxin-fold anticodon-binding domain"/>
    <property type="match status" value="1"/>
</dbReference>
<dbReference type="Gene3D" id="3.30.56.10">
    <property type="match status" value="2"/>
</dbReference>
<feature type="binding site" evidence="15">
    <location>
        <position position="481"/>
    </location>
    <ligand>
        <name>Mg(2+)</name>
        <dbReference type="ChEBI" id="CHEBI:18420"/>
        <note>shared with alpha subunit</note>
    </ligand>
</feature>
<dbReference type="GO" id="GO:0006432">
    <property type="term" value="P:phenylalanyl-tRNA aminoacylation"/>
    <property type="evidence" value="ECO:0007669"/>
    <property type="project" value="UniProtKB-UniRule"/>
</dbReference>
<evidence type="ECO:0000256" key="4">
    <source>
        <dbReference type="ARBA" id="ARBA00022490"/>
    </source>
</evidence>
<dbReference type="Gene3D" id="3.30.930.10">
    <property type="entry name" value="Bira Bifunctional Protein, Domain 2"/>
    <property type="match status" value="1"/>
</dbReference>
<dbReference type="GO" id="GO:0004826">
    <property type="term" value="F:phenylalanine-tRNA ligase activity"/>
    <property type="evidence" value="ECO:0007669"/>
    <property type="project" value="UniProtKB-UniRule"/>
</dbReference>
<reference evidence="20" key="1">
    <citation type="submission" date="2024-06" db="EMBL/GenBank/DDBJ databases">
        <title>Biodegradation of dimethachlon by Arthrobacter sp. K5: mechanistic insights and ecological implications.</title>
        <authorList>
            <person name="Hu S."/>
            <person name="Lu P."/>
        </authorList>
    </citation>
    <scope>NUCLEOTIDE SEQUENCE</scope>
    <source>
        <strain evidence="20">K5</strain>
    </source>
</reference>
<dbReference type="Pfam" id="PF17759">
    <property type="entry name" value="tRNA_synthFbeta"/>
    <property type="match status" value="1"/>
</dbReference>
<evidence type="ECO:0000256" key="11">
    <source>
        <dbReference type="ARBA" id="ARBA00022884"/>
    </source>
</evidence>
<dbReference type="FunFam" id="3.50.40.10:FF:000001">
    <property type="entry name" value="Phenylalanine--tRNA ligase beta subunit"/>
    <property type="match status" value="1"/>
</dbReference>
<dbReference type="SUPFAM" id="SSF54991">
    <property type="entry name" value="Anticodon-binding domain of PheRS"/>
    <property type="match status" value="1"/>
</dbReference>
<keyword evidence="10 15" id="KW-0460">Magnesium</keyword>
<keyword evidence="7 15" id="KW-0479">Metal-binding</keyword>
<dbReference type="Gene3D" id="3.50.40.10">
    <property type="entry name" value="Phenylalanyl-trna Synthetase, Chain B, domain 3"/>
    <property type="match status" value="1"/>
</dbReference>
<dbReference type="PROSITE" id="PS51447">
    <property type="entry name" value="FDX_ACB"/>
    <property type="match status" value="1"/>
</dbReference>
<dbReference type="SMART" id="SM00873">
    <property type="entry name" value="B3_4"/>
    <property type="match status" value="1"/>
</dbReference>
<dbReference type="AlphaFoldDB" id="A0AAU8EPV3"/>
<dbReference type="InterPro" id="IPR005121">
    <property type="entry name" value="Fdx_antiC-bd"/>
</dbReference>
<dbReference type="PROSITE" id="PS50886">
    <property type="entry name" value="TRBD"/>
    <property type="match status" value="1"/>
</dbReference>
<keyword evidence="12 15" id="KW-0648">Protein biosynthesis</keyword>
<feature type="binding site" evidence="15">
    <location>
        <position position="487"/>
    </location>
    <ligand>
        <name>Mg(2+)</name>
        <dbReference type="ChEBI" id="CHEBI:18420"/>
        <note>shared with alpha subunit</note>
    </ligand>
</feature>
<dbReference type="InterPro" id="IPR045864">
    <property type="entry name" value="aa-tRNA-synth_II/BPL/LPL"/>
</dbReference>
<comment type="cofactor">
    <cofactor evidence="15">
        <name>Mg(2+)</name>
        <dbReference type="ChEBI" id="CHEBI:18420"/>
    </cofactor>
    <text evidence="15">Binds 2 magnesium ions per tetramer.</text>
</comment>
<dbReference type="NCBIfam" id="TIGR00472">
    <property type="entry name" value="pheT_bact"/>
    <property type="match status" value="1"/>
</dbReference>
<dbReference type="Pfam" id="PF03483">
    <property type="entry name" value="B3_4"/>
    <property type="match status" value="1"/>
</dbReference>